<dbReference type="RefSeq" id="WP_189604102.1">
    <property type="nucleotide sequence ID" value="NZ_BMXB01000004.1"/>
</dbReference>
<evidence type="ECO:0008006" key="4">
    <source>
        <dbReference type="Google" id="ProtNLM"/>
    </source>
</evidence>
<evidence type="ECO:0000256" key="1">
    <source>
        <dbReference type="SAM" id="MobiDB-lite"/>
    </source>
</evidence>
<evidence type="ECO:0000313" key="2">
    <source>
        <dbReference type="EMBL" id="GHA34506.1"/>
    </source>
</evidence>
<comment type="caution">
    <text evidence="2">The sequence shown here is derived from an EMBL/GenBank/DDBJ whole genome shotgun (WGS) entry which is preliminary data.</text>
</comment>
<dbReference type="Proteomes" id="UP000610456">
    <property type="component" value="Unassembled WGS sequence"/>
</dbReference>
<dbReference type="EMBL" id="BMXB01000004">
    <property type="protein sequence ID" value="GHA34506.1"/>
    <property type="molecule type" value="Genomic_DNA"/>
</dbReference>
<feature type="region of interest" description="Disordered" evidence="1">
    <location>
        <begin position="90"/>
        <end position="112"/>
    </location>
</feature>
<proteinExistence type="predicted"/>
<feature type="compositionally biased region" description="Basic and acidic residues" evidence="1">
    <location>
        <begin position="90"/>
        <end position="107"/>
    </location>
</feature>
<sequence>MKTTVILALLFSIFSTGCKDNRQTEKVNPTIDHEEAVHPEQVGWEDDIELDNGKQWQVDRGTTEGVQGMSGILKDSDPGTVEEYRELGKRMEEERNALENNRTREESPSNDNLNIYMDALNEKIRELQEVESVEEGSRIKSELEQHFYAWSNYFV</sequence>
<dbReference type="AlphaFoldDB" id="A0A918SBN9"/>
<gene>
    <name evidence="2" type="ORF">GCM10007103_14930</name>
</gene>
<evidence type="ECO:0000313" key="3">
    <source>
        <dbReference type="Proteomes" id="UP000610456"/>
    </source>
</evidence>
<dbReference type="PROSITE" id="PS51257">
    <property type="entry name" value="PROKAR_LIPOPROTEIN"/>
    <property type="match status" value="1"/>
</dbReference>
<accession>A0A918SBN9</accession>
<reference evidence="2" key="2">
    <citation type="submission" date="2020-09" db="EMBL/GenBank/DDBJ databases">
        <authorList>
            <person name="Sun Q."/>
            <person name="Kim S."/>
        </authorList>
    </citation>
    <scope>NUCLEOTIDE SEQUENCE</scope>
    <source>
        <strain evidence="2">KCTC 12719</strain>
    </source>
</reference>
<organism evidence="2 3">
    <name type="scientific">Salinimicrobium marinum</name>
    <dbReference type="NCBI Taxonomy" id="680283"/>
    <lineage>
        <taxon>Bacteria</taxon>
        <taxon>Pseudomonadati</taxon>
        <taxon>Bacteroidota</taxon>
        <taxon>Flavobacteriia</taxon>
        <taxon>Flavobacteriales</taxon>
        <taxon>Flavobacteriaceae</taxon>
        <taxon>Salinimicrobium</taxon>
    </lineage>
</organism>
<name>A0A918SBN9_9FLAO</name>
<reference evidence="2" key="1">
    <citation type="journal article" date="2014" name="Int. J. Syst. Evol. Microbiol.">
        <title>Complete genome sequence of Corynebacterium casei LMG S-19264T (=DSM 44701T), isolated from a smear-ripened cheese.</title>
        <authorList>
            <consortium name="US DOE Joint Genome Institute (JGI-PGF)"/>
            <person name="Walter F."/>
            <person name="Albersmeier A."/>
            <person name="Kalinowski J."/>
            <person name="Ruckert C."/>
        </authorList>
    </citation>
    <scope>NUCLEOTIDE SEQUENCE</scope>
    <source>
        <strain evidence="2">KCTC 12719</strain>
    </source>
</reference>
<keyword evidence="3" id="KW-1185">Reference proteome</keyword>
<protein>
    <recommendedName>
        <fullName evidence="4">Lipoprotein</fullName>
    </recommendedName>
</protein>